<dbReference type="Pfam" id="PF01807">
    <property type="entry name" value="Zn_ribbon_DnaG"/>
    <property type="match status" value="1"/>
</dbReference>
<evidence type="ECO:0000259" key="4">
    <source>
        <dbReference type="SMART" id="SM00400"/>
    </source>
</evidence>
<keyword evidence="6" id="KW-1185">Reference proteome</keyword>
<dbReference type="GO" id="GO:0005737">
    <property type="term" value="C:cytoplasm"/>
    <property type="evidence" value="ECO:0007669"/>
    <property type="project" value="TreeGrafter"/>
</dbReference>
<dbReference type="PANTHER" id="PTHR30313:SF2">
    <property type="entry name" value="DNA PRIMASE"/>
    <property type="match status" value="1"/>
</dbReference>
<protein>
    <submittedName>
        <fullName evidence="5">CHC2 zinc finger domain-containing protein</fullName>
    </submittedName>
</protein>
<dbReference type="RefSeq" id="WP_269478912.1">
    <property type="nucleotide sequence ID" value="NZ_JAOSHN010000023.1"/>
</dbReference>
<dbReference type="Proteomes" id="UP001065549">
    <property type="component" value="Unassembled WGS sequence"/>
</dbReference>
<accession>A0A9J6QZU5</accession>
<dbReference type="SUPFAM" id="SSF57783">
    <property type="entry name" value="Zinc beta-ribbon"/>
    <property type="match status" value="1"/>
</dbReference>
<dbReference type="GO" id="GO:0006269">
    <property type="term" value="P:DNA replication, synthesis of primer"/>
    <property type="evidence" value="ECO:0007669"/>
    <property type="project" value="TreeGrafter"/>
</dbReference>
<gene>
    <name evidence="5" type="ORF">OBO34_22215</name>
</gene>
<dbReference type="InterPro" id="IPR036977">
    <property type="entry name" value="DNA_primase_Znf_CHC2"/>
</dbReference>
<dbReference type="SMART" id="SM00400">
    <property type="entry name" value="ZnF_CHCC"/>
    <property type="match status" value="1"/>
</dbReference>
<evidence type="ECO:0000256" key="1">
    <source>
        <dbReference type="ARBA" id="ARBA00022723"/>
    </source>
</evidence>
<keyword evidence="3" id="KW-0862">Zinc</keyword>
<dbReference type="Gene3D" id="3.90.580.10">
    <property type="entry name" value="Zinc finger, CHC2-type domain"/>
    <property type="match status" value="1"/>
</dbReference>
<dbReference type="PANTHER" id="PTHR30313">
    <property type="entry name" value="DNA PRIMASE"/>
    <property type="match status" value="1"/>
</dbReference>
<keyword evidence="2" id="KW-0863">Zinc-finger</keyword>
<dbReference type="EMBL" id="JAOSHN010000023">
    <property type="protein sequence ID" value="MCU7381033.1"/>
    <property type="molecule type" value="Genomic_DNA"/>
</dbReference>
<organism evidence="5 6">
    <name type="scientific">Hominibacterium faecale</name>
    <dbReference type="NCBI Taxonomy" id="2839743"/>
    <lineage>
        <taxon>Bacteria</taxon>
        <taxon>Bacillati</taxon>
        <taxon>Bacillota</taxon>
        <taxon>Clostridia</taxon>
        <taxon>Peptostreptococcales</taxon>
        <taxon>Anaerovoracaceae</taxon>
        <taxon>Hominibacterium</taxon>
    </lineage>
</organism>
<evidence type="ECO:0000256" key="2">
    <source>
        <dbReference type="ARBA" id="ARBA00022771"/>
    </source>
</evidence>
<feature type="domain" description="Zinc finger CHC2-type" evidence="4">
    <location>
        <begin position="31"/>
        <end position="82"/>
    </location>
</feature>
<evidence type="ECO:0000313" key="6">
    <source>
        <dbReference type="Proteomes" id="UP001065549"/>
    </source>
</evidence>
<sequence length="171" mass="19920">MRTDLARQITGALKLRDVMEFYGVKFNGRGFAKCPFHTEKTASLSIKNEHYKCFGCGAYGGIIDFVMELYGLSFQQALVKLDSDFSLGLIGRKPTYRERQQMAENRRIERAYNQIKADRHKEYLTLCKIHSVLFRRLCNGEEWLRETVEKLDDLLDDFSGEEARLWETAMT</sequence>
<evidence type="ECO:0000256" key="3">
    <source>
        <dbReference type="ARBA" id="ARBA00022833"/>
    </source>
</evidence>
<dbReference type="GO" id="GO:0008270">
    <property type="term" value="F:zinc ion binding"/>
    <property type="evidence" value="ECO:0007669"/>
    <property type="project" value="UniProtKB-KW"/>
</dbReference>
<reference evidence="5" key="1">
    <citation type="submission" date="2022-09" db="EMBL/GenBank/DDBJ databases">
        <title>Culturomic study of gut microbiota in children with autism spectrum disorder.</title>
        <authorList>
            <person name="Efimov B.A."/>
            <person name="Chaplin A.V."/>
            <person name="Sokolova S.R."/>
            <person name="Pikina A.P."/>
            <person name="Korzhanova M."/>
            <person name="Belova V."/>
            <person name="Korostin D."/>
        </authorList>
    </citation>
    <scope>NUCLEOTIDE SEQUENCE</scope>
    <source>
        <strain evidence="5">ASD5510</strain>
    </source>
</reference>
<proteinExistence type="predicted"/>
<dbReference type="GO" id="GO:0003677">
    <property type="term" value="F:DNA binding"/>
    <property type="evidence" value="ECO:0007669"/>
    <property type="project" value="InterPro"/>
</dbReference>
<dbReference type="InterPro" id="IPR050219">
    <property type="entry name" value="DnaG_primase"/>
</dbReference>
<name>A0A9J6QZU5_9FIRM</name>
<comment type="caution">
    <text evidence="5">The sequence shown here is derived from an EMBL/GenBank/DDBJ whole genome shotgun (WGS) entry which is preliminary data.</text>
</comment>
<dbReference type="InterPro" id="IPR002694">
    <property type="entry name" value="Znf_CHC2"/>
</dbReference>
<dbReference type="AlphaFoldDB" id="A0A9J6QZU5"/>
<dbReference type="GO" id="GO:0003899">
    <property type="term" value="F:DNA-directed RNA polymerase activity"/>
    <property type="evidence" value="ECO:0007669"/>
    <property type="project" value="InterPro"/>
</dbReference>
<evidence type="ECO:0000313" key="5">
    <source>
        <dbReference type="EMBL" id="MCU7381033.1"/>
    </source>
</evidence>
<keyword evidence="1" id="KW-0479">Metal-binding</keyword>